<keyword evidence="1" id="KW-0812">Transmembrane</keyword>
<name>A0A6P1D8P7_9NOCA</name>
<evidence type="ECO:0000313" key="2">
    <source>
        <dbReference type="EMBL" id="NEW45911.1"/>
    </source>
</evidence>
<gene>
    <name evidence="2" type="ORF">GV789_15865</name>
    <name evidence="3" type="ORF">GV794_08455</name>
</gene>
<dbReference type="EMBL" id="JAAGUX010000010">
    <property type="protein sequence ID" value="NEW55682.1"/>
    <property type="molecule type" value="Genomic_DNA"/>
</dbReference>
<keyword evidence="5" id="KW-1185">Reference proteome</keyword>
<comment type="caution">
    <text evidence="2">The sequence shown here is derived from an EMBL/GenBank/DDBJ whole genome shotgun (WGS) entry which is preliminary data.</text>
</comment>
<dbReference type="Proteomes" id="UP000470876">
    <property type="component" value="Unassembled WGS sequence"/>
</dbReference>
<dbReference type="RefSeq" id="WP_163824310.1">
    <property type="nucleotide sequence ID" value="NZ_JAAGUX010000010.1"/>
</dbReference>
<keyword evidence="1" id="KW-1133">Transmembrane helix</keyword>
<organism evidence="2 4">
    <name type="scientific">Nocardia cyriacigeorgica</name>
    <dbReference type="NCBI Taxonomy" id="135487"/>
    <lineage>
        <taxon>Bacteria</taxon>
        <taxon>Bacillati</taxon>
        <taxon>Actinomycetota</taxon>
        <taxon>Actinomycetes</taxon>
        <taxon>Mycobacteriales</taxon>
        <taxon>Nocardiaceae</taxon>
        <taxon>Nocardia</taxon>
    </lineage>
</organism>
<evidence type="ECO:0000313" key="5">
    <source>
        <dbReference type="Proteomes" id="UP000470876"/>
    </source>
</evidence>
<sequence>MAPVTRIGIVLSVLALGILAASILLQIINDRPAMLVAVTTAVWVALAASTSVGARRAWVHPRH</sequence>
<evidence type="ECO:0000256" key="1">
    <source>
        <dbReference type="SAM" id="Phobius"/>
    </source>
</evidence>
<protein>
    <submittedName>
        <fullName evidence="2">Uncharacterized protein</fullName>
    </submittedName>
</protein>
<dbReference type="Proteomes" id="UP000468928">
    <property type="component" value="Unassembled WGS sequence"/>
</dbReference>
<keyword evidence="1" id="KW-0472">Membrane</keyword>
<feature type="transmembrane region" description="Helical" evidence="1">
    <location>
        <begin position="7"/>
        <end position="28"/>
    </location>
</feature>
<feature type="transmembrane region" description="Helical" evidence="1">
    <location>
        <begin position="34"/>
        <end position="54"/>
    </location>
</feature>
<proteinExistence type="predicted"/>
<reference evidence="4 5" key="1">
    <citation type="submission" date="2020-01" db="EMBL/GenBank/DDBJ databases">
        <title>Genetics and antimicrobial susceptibilities of Nocardia species isolated from the soil; a comparison with species isolated from humans.</title>
        <authorList>
            <person name="Carrasco G."/>
            <person name="Monzon S."/>
            <person name="Sansegundo M."/>
            <person name="Garcia E."/>
            <person name="Garrido N."/>
            <person name="Medina M.J."/>
            <person name="Villalon P."/>
            <person name="Ramirez-Arocha A.C."/>
            <person name="Jimenez P."/>
            <person name="Cuesta I."/>
            <person name="Valdezate S."/>
        </authorList>
    </citation>
    <scope>NUCLEOTIDE SEQUENCE [LARGE SCALE GENOMIC DNA]</scope>
    <source>
        <strain evidence="2 4">CNM20110639</strain>
        <strain evidence="3 5">CNM20110649</strain>
    </source>
</reference>
<dbReference type="AlphaFoldDB" id="A0A6P1D8P7"/>
<dbReference type="EMBL" id="JAAGUZ010000039">
    <property type="protein sequence ID" value="NEW45911.1"/>
    <property type="molecule type" value="Genomic_DNA"/>
</dbReference>
<evidence type="ECO:0000313" key="4">
    <source>
        <dbReference type="Proteomes" id="UP000468928"/>
    </source>
</evidence>
<evidence type="ECO:0000313" key="3">
    <source>
        <dbReference type="EMBL" id="NEW55682.1"/>
    </source>
</evidence>
<accession>A0A6P1D8P7</accession>